<keyword evidence="1" id="KW-0732">Signal</keyword>
<gene>
    <name evidence="2" type="ORF">RZS28_15675</name>
</gene>
<evidence type="ECO:0000313" key="2">
    <source>
        <dbReference type="EMBL" id="WOJ89225.1"/>
    </source>
</evidence>
<proteinExistence type="predicted"/>
<accession>A0ABZ0HR28</accession>
<feature type="chain" id="PRO_5046802311" evidence="1">
    <location>
        <begin position="18"/>
        <end position="195"/>
    </location>
</feature>
<organism evidence="2 3">
    <name type="scientific">Methylocapsa polymorpha</name>
    <dbReference type="NCBI Taxonomy" id="3080828"/>
    <lineage>
        <taxon>Bacteria</taxon>
        <taxon>Pseudomonadati</taxon>
        <taxon>Pseudomonadota</taxon>
        <taxon>Alphaproteobacteria</taxon>
        <taxon>Hyphomicrobiales</taxon>
        <taxon>Beijerinckiaceae</taxon>
        <taxon>Methylocapsa</taxon>
    </lineage>
</organism>
<sequence length="195" mass="20094">MRVLIVFSIAISVSLCADPGFLSVAVAVDATQRDAVGPAADAFGGGDSPANLGGASDSWRRVHGPDSNGGTEAAAILHTAEFERSDPRLAGLMLRCGDHGVEVIIVVVEPFPPHARPKITLRVAGQESYFEGIVIPTGAGVRVPVDAWKLATGSQLGSKELGVKISDGESMIDGVVALAGLRPALESLSVDCARK</sequence>
<dbReference type="EMBL" id="CP136862">
    <property type="protein sequence ID" value="WOJ89225.1"/>
    <property type="molecule type" value="Genomic_DNA"/>
</dbReference>
<keyword evidence="3" id="KW-1185">Reference proteome</keyword>
<dbReference type="Proteomes" id="UP001626536">
    <property type="component" value="Chromosome"/>
</dbReference>
<protein>
    <submittedName>
        <fullName evidence="2">Uncharacterized protein</fullName>
    </submittedName>
</protein>
<feature type="signal peptide" evidence="1">
    <location>
        <begin position="1"/>
        <end position="17"/>
    </location>
</feature>
<evidence type="ECO:0000256" key="1">
    <source>
        <dbReference type="SAM" id="SignalP"/>
    </source>
</evidence>
<evidence type="ECO:0000313" key="3">
    <source>
        <dbReference type="Proteomes" id="UP001626536"/>
    </source>
</evidence>
<dbReference type="RefSeq" id="WP_407338668.1">
    <property type="nucleotide sequence ID" value="NZ_CP136862.1"/>
</dbReference>
<name>A0ABZ0HR28_9HYPH</name>
<reference evidence="2 3" key="1">
    <citation type="submission" date="2023-10" db="EMBL/GenBank/DDBJ databases">
        <title>Novel methanotroph of the genus Methylocapsa from a subarctic wetland.</title>
        <authorList>
            <person name="Belova S.E."/>
            <person name="Oshkin I.Y."/>
            <person name="Miroshnikov K."/>
            <person name="Dedysh S.N."/>
        </authorList>
    </citation>
    <scope>NUCLEOTIDE SEQUENCE [LARGE SCALE GENOMIC DNA]</scope>
    <source>
        <strain evidence="2 3">RX1</strain>
    </source>
</reference>